<gene>
    <name evidence="2" type="ORF">FB45DRAFT_1095892</name>
</gene>
<accession>A0AAD7BG52</accession>
<dbReference type="EMBL" id="JARKIF010000018">
    <property type="protein sequence ID" value="KAJ7619578.1"/>
    <property type="molecule type" value="Genomic_DNA"/>
</dbReference>
<organism evidence="2 3">
    <name type="scientific">Roridomyces roridus</name>
    <dbReference type="NCBI Taxonomy" id="1738132"/>
    <lineage>
        <taxon>Eukaryota</taxon>
        <taxon>Fungi</taxon>
        <taxon>Dikarya</taxon>
        <taxon>Basidiomycota</taxon>
        <taxon>Agaricomycotina</taxon>
        <taxon>Agaricomycetes</taxon>
        <taxon>Agaricomycetidae</taxon>
        <taxon>Agaricales</taxon>
        <taxon>Marasmiineae</taxon>
        <taxon>Mycenaceae</taxon>
        <taxon>Roridomyces</taxon>
    </lineage>
</organism>
<dbReference type="AlphaFoldDB" id="A0AAD7BG52"/>
<sequence>CASQHLSSLPSSASSRSPRQFSLRTPNSLNAGWVFVQRQRWRIISAGMVVEGATATEIIIVMAMSTTTGGTEGIAVDIAARKSRMALMLSRITDAEADTTVTSTTATVTDTTAGTEATGVGTKTQTRRLPMPKILVLRTRGVVGGTETATAMVANVDIVTDTTVEATAANTADMEDTVDMAGMVVAVAATGGAEVWRPRPKTTSMAGTTDTATTMGTATTTGMATATATTTATATATTTTATATATLAATVGEGCRIILAKSVPV</sequence>
<evidence type="ECO:0000313" key="3">
    <source>
        <dbReference type="Proteomes" id="UP001221142"/>
    </source>
</evidence>
<feature type="region of interest" description="Disordered" evidence="1">
    <location>
        <begin position="1"/>
        <end position="22"/>
    </location>
</feature>
<keyword evidence="3" id="KW-1185">Reference proteome</keyword>
<evidence type="ECO:0000256" key="1">
    <source>
        <dbReference type="SAM" id="MobiDB-lite"/>
    </source>
</evidence>
<dbReference type="Proteomes" id="UP001221142">
    <property type="component" value="Unassembled WGS sequence"/>
</dbReference>
<reference evidence="2" key="1">
    <citation type="submission" date="2023-03" db="EMBL/GenBank/DDBJ databases">
        <title>Massive genome expansion in bonnet fungi (Mycena s.s.) driven by repeated elements and novel gene families across ecological guilds.</title>
        <authorList>
            <consortium name="Lawrence Berkeley National Laboratory"/>
            <person name="Harder C.B."/>
            <person name="Miyauchi S."/>
            <person name="Viragh M."/>
            <person name="Kuo A."/>
            <person name="Thoen E."/>
            <person name="Andreopoulos B."/>
            <person name="Lu D."/>
            <person name="Skrede I."/>
            <person name="Drula E."/>
            <person name="Henrissat B."/>
            <person name="Morin E."/>
            <person name="Kohler A."/>
            <person name="Barry K."/>
            <person name="LaButti K."/>
            <person name="Morin E."/>
            <person name="Salamov A."/>
            <person name="Lipzen A."/>
            <person name="Mereny Z."/>
            <person name="Hegedus B."/>
            <person name="Baldrian P."/>
            <person name="Stursova M."/>
            <person name="Weitz H."/>
            <person name="Taylor A."/>
            <person name="Grigoriev I.V."/>
            <person name="Nagy L.G."/>
            <person name="Martin F."/>
            <person name="Kauserud H."/>
        </authorList>
    </citation>
    <scope>NUCLEOTIDE SEQUENCE</scope>
    <source>
        <strain evidence="2">9284</strain>
    </source>
</reference>
<feature type="non-terminal residue" evidence="2">
    <location>
        <position position="1"/>
    </location>
</feature>
<comment type="caution">
    <text evidence="2">The sequence shown here is derived from an EMBL/GenBank/DDBJ whole genome shotgun (WGS) entry which is preliminary data.</text>
</comment>
<proteinExistence type="predicted"/>
<evidence type="ECO:0000313" key="2">
    <source>
        <dbReference type="EMBL" id="KAJ7619578.1"/>
    </source>
</evidence>
<protein>
    <submittedName>
        <fullName evidence="2">Uncharacterized protein</fullName>
    </submittedName>
</protein>
<name>A0AAD7BG52_9AGAR</name>